<name>A0ABV4UKG8_9MICC</name>
<dbReference type="PANTHER" id="PTHR43581:SF2">
    <property type="entry name" value="EXCINUCLEASE ATPASE SUBUNIT"/>
    <property type="match status" value="1"/>
</dbReference>
<keyword evidence="2" id="KW-0378">Hydrolase</keyword>
<protein>
    <submittedName>
        <fullName evidence="2">ATP-dependent endonuclease</fullName>
    </submittedName>
</protein>
<comment type="caution">
    <text evidence="2">The sequence shown here is derived from an EMBL/GenBank/DDBJ whole genome shotgun (WGS) entry which is preliminary data.</text>
</comment>
<dbReference type="InterPro" id="IPR051396">
    <property type="entry name" value="Bact_Antivir_Def_Nuclease"/>
</dbReference>
<evidence type="ECO:0000313" key="2">
    <source>
        <dbReference type="EMBL" id="MFB0833413.1"/>
    </source>
</evidence>
<evidence type="ECO:0000313" key="3">
    <source>
        <dbReference type="Proteomes" id="UP001575652"/>
    </source>
</evidence>
<dbReference type="PANTHER" id="PTHR43581">
    <property type="entry name" value="ATP/GTP PHOSPHATASE"/>
    <property type="match status" value="1"/>
</dbReference>
<dbReference type="EMBL" id="JBHDLJ010000002">
    <property type="protein sequence ID" value="MFB0833413.1"/>
    <property type="molecule type" value="Genomic_DNA"/>
</dbReference>
<dbReference type="SUPFAM" id="SSF52540">
    <property type="entry name" value="P-loop containing nucleoside triphosphate hydrolases"/>
    <property type="match status" value="1"/>
</dbReference>
<dbReference type="Proteomes" id="UP001575652">
    <property type="component" value="Unassembled WGS sequence"/>
</dbReference>
<feature type="domain" description="AAA+ ATPase" evidence="1">
    <location>
        <begin position="46"/>
        <end position="295"/>
    </location>
</feature>
<dbReference type="InterPro" id="IPR027417">
    <property type="entry name" value="P-loop_NTPase"/>
</dbReference>
<dbReference type="RefSeq" id="WP_373970585.1">
    <property type="nucleotide sequence ID" value="NZ_JBHDLJ010000002.1"/>
</dbReference>
<keyword evidence="2" id="KW-0540">Nuclease</keyword>
<dbReference type="InterPro" id="IPR003593">
    <property type="entry name" value="AAA+_ATPase"/>
</dbReference>
<gene>
    <name evidence="2" type="ORF">ACETWP_02330</name>
</gene>
<keyword evidence="2" id="KW-0255">Endonuclease</keyword>
<accession>A0ABV4UKG8</accession>
<dbReference type="SMART" id="SM00382">
    <property type="entry name" value="AAA"/>
    <property type="match status" value="1"/>
</dbReference>
<dbReference type="InterPro" id="IPR038729">
    <property type="entry name" value="Rad50/SbcC_AAA"/>
</dbReference>
<dbReference type="Pfam" id="PF13304">
    <property type="entry name" value="AAA_21"/>
    <property type="match status" value="1"/>
</dbReference>
<sequence length="489" mass="53668">MPAPTASKLTSAWDTDRHAGKGWPQFLSSVQVQGLRGWDGEAVEFRYPVVAIAGTNGAGKSTILKAAAAAYRAPSVGNALTYYPDDFFPNTPWEAVHGVVLTYTIRQGDATETITVRKRTSRWRGAPERKQRPSFFLDISRIQPANTQIGYGRTAQEVISLGTTEALAKEQVAQLSRTLGRNYEKARIERSEEKQVGVVTHSGVEYSNFHQGAGEDSILDLLALVSAAPQKSLVIIDEVEASLHPQAQRGLVTELLRMATDKQLQIILSTHSPYILEQLPPIARVFISVDRESKRDVLYGVSADFALNLMDDERHEELDIYCEDESAVYLIERILAAGAQETLKRIRLVSVGPANTVIALASIASAGKLPRAALCVVDADQKQSSDYLRLPGTEAPEKEVYFALTDDHWAAVGERLGRSGGEVLDAKDRAMAIENHHAWNGEIARLIGGTLRPSRVWEAIADVWVRDVLGTAEAELWSEPIVAALRDHT</sequence>
<proteinExistence type="predicted"/>
<keyword evidence="3" id="KW-1185">Reference proteome</keyword>
<reference evidence="2 3" key="1">
    <citation type="submission" date="2024-09" db="EMBL/GenBank/DDBJ databases">
        <authorList>
            <person name="Salinas-Garcia M.A."/>
            <person name="Prieme A."/>
        </authorList>
    </citation>
    <scope>NUCLEOTIDE SEQUENCE [LARGE SCALE GENOMIC DNA]</scope>
    <source>
        <strain evidence="2 3">DSM 21081</strain>
    </source>
</reference>
<dbReference type="Gene3D" id="3.40.50.300">
    <property type="entry name" value="P-loop containing nucleotide triphosphate hydrolases"/>
    <property type="match status" value="2"/>
</dbReference>
<organism evidence="2 3">
    <name type="scientific">Arthrobacter halodurans</name>
    <dbReference type="NCBI Taxonomy" id="516699"/>
    <lineage>
        <taxon>Bacteria</taxon>
        <taxon>Bacillati</taxon>
        <taxon>Actinomycetota</taxon>
        <taxon>Actinomycetes</taxon>
        <taxon>Micrococcales</taxon>
        <taxon>Micrococcaceae</taxon>
        <taxon>Arthrobacter</taxon>
    </lineage>
</organism>
<dbReference type="InterPro" id="IPR003959">
    <property type="entry name" value="ATPase_AAA_core"/>
</dbReference>
<dbReference type="CDD" id="cd00267">
    <property type="entry name" value="ABC_ATPase"/>
    <property type="match status" value="1"/>
</dbReference>
<dbReference type="GO" id="GO:0004519">
    <property type="term" value="F:endonuclease activity"/>
    <property type="evidence" value="ECO:0007669"/>
    <property type="project" value="UniProtKB-KW"/>
</dbReference>
<evidence type="ECO:0000259" key="1">
    <source>
        <dbReference type="SMART" id="SM00382"/>
    </source>
</evidence>
<dbReference type="Pfam" id="PF13476">
    <property type="entry name" value="AAA_23"/>
    <property type="match status" value="1"/>
</dbReference>